<organism evidence="1 2">
    <name type="scientific">Klebsormidium nitens</name>
    <name type="common">Green alga</name>
    <name type="synonym">Ulothrix nitens</name>
    <dbReference type="NCBI Taxonomy" id="105231"/>
    <lineage>
        <taxon>Eukaryota</taxon>
        <taxon>Viridiplantae</taxon>
        <taxon>Streptophyta</taxon>
        <taxon>Klebsormidiophyceae</taxon>
        <taxon>Klebsormidiales</taxon>
        <taxon>Klebsormidiaceae</taxon>
        <taxon>Klebsormidium</taxon>
    </lineage>
</organism>
<dbReference type="Proteomes" id="UP000054558">
    <property type="component" value="Unassembled WGS sequence"/>
</dbReference>
<dbReference type="EMBL" id="DF237281">
    <property type="protein sequence ID" value="GAQ87110.1"/>
    <property type="molecule type" value="Genomic_DNA"/>
</dbReference>
<sequence>MSRTIFEIQKFWDILRYTGFGLGCFTASYMYCNVSTRANVPRQGISYSTYPAGTELLFNVGQLYKEALGKVFDEEEWGPVEWAIMAKHYQRQGEPSYAHHAAYMVHLASKGKVKPDDVGD</sequence>
<dbReference type="PANTHER" id="PTHR36712:SF1">
    <property type="entry name" value="TRANSMEMBRANE PROTEIN"/>
    <property type="match status" value="1"/>
</dbReference>
<dbReference type="OrthoDB" id="2012779at2759"/>
<dbReference type="AlphaFoldDB" id="A0A1Y1I843"/>
<name>A0A1Y1I843_KLENI</name>
<dbReference type="PANTHER" id="PTHR36712">
    <property type="entry name" value="TRANSMEMBRANE PROTEIN"/>
    <property type="match status" value="1"/>
</dbReference>
<protein>
    <submittedName>
        <fullName evidence="1">Uncharacterized protein</fullName>
    </submittedName>
</protein>
<gene>
    <name evidence="1" type="ORF">KFL_003320030</name>
</gene>
<accession>A0A1Y1I843</accession>
<reference evidence="1 2" key="1">
    <citation type="journal article" date="2014" name="Nat. Commun.">
        <title>Klebsormidium flaccidum genome reveals primary factors for plant terrestrial adaptation.</title>
        <authorList>
            <person name="Hori K."/>
            <person name="Maruyama F."/>
            <person name="Fujisawa T."/>
            <person name="Togashi T."/>
            <person name="Yamamoto N."/>
            <person name="Seo M."/>
            <person name="Sato S."/>
            <person name="Yamada T."/>
            <person name="Mori H."/>
            <person name="Tajima N."/>
            <person name="Moriyama T."/>
            <person name="Ikeuchi M."/>
            <person name="Watanabe M."/>
            <person name="Wada H."/>
            <person name="Kobayashi K."/>
            <person name="Saito M."/>
            <person name="Masuda T."/>
            <person name="Sasaki-Sekimoto Y."/>
            <person name="Mashiguchi K."/>
            <person name="Awai K."/>
            <person name="Shimojima M."/>
            <person name="Masuda S."/>
            <person name="Iwai M."/>
            <person name="Nobusawa T."/>
            <person name="Narise T."/>
            <person name="Kondo S."/>
            <person name="Saito H."/>
            <person name="Sato R."/>
            <person name="Murakawa M."/>
            <person name="Ihara Y."/>
            <person name="Oshima-Yamada Y."/>
            <person name="Ohtaka K."/>
            <person name="Satoh M."/>
            <person name="Sonobe K."/>
            <person name="Ishii M."/>
            <person name="Ohtani R."/>
            <person name="Kanamori-Sato M."/>
            <person name="Honoki R."/>
            <person name="Miyazaki D."/>
            <person name="Mochizuki H."/>
            <person name="Umetsu J."/>
            <person name="Higashi K."/>
            <person name="Shibata D."/>
            <person name="Kamiya Y."/>
            <person name="Sato N."/>
            <person name="Nakamura Y."/>
            <person name="Tabata S."/>
            <person name="Ida S."/>
            <person name="Kurokawa K."/>
            <person name="Ohta H."/>
        </authorList>
    </citation>
    <scope>NUCLEOTIDE SEQUENCE [LARGE SCALE GENOMIC DNA]</scope>
    <source>
        <strain evidence="1 2">NIES-2285</strain>
    </source>
</reference>
<evidence type="ECO:0000313" key="1">
    <source>
        <dbReference type="EMBL" id="GAQ87110.1"/>
    </source>
</evidence>
<dbReference type="OMA" id="HAQYMVH"/>
<proteinExistence type="predicted"/>
<evidence type="ECO:0000313" key="2">
    <source>
        <dbReference type="Proteomes" id="UP000054558"/>
    </source>
</evidence>
<keyword evidence="2" id="KW-1185">Reference proteome</keyword>